<accession>A0A6V8H6R9</accession>
<dbReference type="SUPFAM" id="SSF89796">
    <property type="entry name" value="CoA-transferase family III (CaiB/BaiF)"/>
    <property type="match status" value="2"/>
</dbReference>
<evidence type="ECO:0000313" key="2">
    <source>
        <dbReference type="EMBL" id="GAM35201.1"/>
    </source>
</evidence>
<evidence type="ECO:0000256" key="1">
    <source>
        <dbReference type="ARBA" id="ARBA00008383"/>
    </source>
</evidence>
<dbReference type="InterPro" id="IPR044855">
    <property type="entry name" value="CoA-Trfase_III_dom3_sf"/>
</dbReference>
<evidence type="ECO:0000313" key="3">
    <source>
        <dbReference type="Proteomes" id="UP000053095"/>
    </source>
</evidence>
<dbReference type="Gene3D" id="3.30.1540.10">
    <property type="entry name" value="formyl-coa transferase, domain 3"/>
    <property type="match status" value="1"/>
</dbReference>
<dbReference type="Pfam" id="PF02515">
    <property type="entry name" value="CoA_transf_3"/>
    <property type="match status" value="2"/>
</dbReference>
<dbReference type="Proteomes" id="UP000053095">
    <property type="component" value="Unassembled WGS sequence"/>
</dbReference>
<dbReference type="GO" id="GO:0003824">
    <property type="term" value="F:catalytic activity"/>
    <property type="evidence" value="ECO:0007669"/>
    <property type="project" value="InterPro"/>
</dbReference>
<dbReference type="AlphaFoldDB" id="A0A6V8H6R9"/>
<protein>
    <submittedName>
        <fullName evidence="2">Uncharacterized protein</fullName>
    </submittedName>
</protein>
<proteinExistence type="inferred from homology"/>
<dbReference type="InterPro" id="IPR050509">
    <property type="entry name" value="CoA-transferase_III"/>
</dbReference>
<organism evidence="2 3">
    <name type="scientific">Talaromyces pinophilus</name>
    <name type="common">Penicillium pinophilum</name>
    <dbReference type="NCBI Taxonomy" id="128442"/>
    <lineage>
        <taxon>Eukaryota</taxon>
        <taxon>Fungi</taxon>
        <taxon>Dikarya</taxon>
        <taxon>Ascomycota</taxon>
        <taxon>Pezizomycotina</taxon>
        <taxon>Eurotiomycetes</taxon>
        <taxon>Eurotiomycetidae</taxon>
        <taxon>Eurotiales</taxon>
        <taxon>Trichocomaceae</taxon>
        <taxon>Talaromyces</taxon>
        <taxon>Talaromyces sect. Talaromyces</taxon>
    </lineage>
</organism>
<gene>
    <name evidence="2" type="ORF">TCE0_017f03347</name>
</gene>
<dbReference type="InterPro" id="IPR003673">
    <property type="entry name" value="CoA-Trfase_fam_III"/>
</dbReference>
<dbReference type="EMBL" id="DF933813">
    <property type="protein sequence ID" value="GAM35201.1"/>
    <property type="molecule type" value="Genomic_DNA"/>
</dbReference>
<dbReference type="PANTHER" id="PTHR48228">
    <property type="entry name" value="SUCCINYL-COA--D-CITRAMALATE COA-TRANSFERASE"/>
    <property type="match status" value="1"/>
</dbReference>
<name>A0A6V8H6R9_TALPI</name>
<dbReference type="PANTHER" id="PTHR48228:SF4">
    <property type="entry name" value="BLR3030 PROTEIN"/>
    <property type="match status" value="1"/>
</dbReference>
<dbReference type="Gene3D" id="3.40.50.10540">
    <property type="entry name" value="Crotonobetainyl-coa:carnitine coa-transferase, domain 1"/>
    <property type="match status" value="2"/>
</dbReference>
<dbReference type="InterPro" id="IPR023606">
    <property type="entry name" value="CoA-Trfase_III_dom_1_sf"/>
</dbReference>
<keyword evidence="3" id="KW-1185">Reference proteome</keyword>
<comment type="caution">
    <text evidence="2">The sequence shown here is derived from an EMBL/GenBank/DDBJ whole genome shotgun (WGS) entry which is preliminary data.</text>
</comment>
<sequence>MGSSQPTKFPTNQEIYLDLLSQLGLEPSWDVQIHGNDPVVPSPHRLGDAAATALAALGTSMAALWQQRTGMKEAIETSVAMAIPQLMAVFMTTLNGVPIRRLLEDPKLLSTSNFYRAKDGRYVFLLNSYPHLRDINMRVLNCPFETDSFATAISQWDAFELEERIGSLGGTCIAVRTREEWRKSPQYPLLEGAPVIEIQKVGDSFPEPLPPVFDPSKGKPLEGVRVLDNTHVIAGPMAGRICCEHGAETLFMSSPDHMDPRVMVTETALGKRSAFCDLNDEADRFKFWEVLRDADVYISSYLSLDKRGYGPTELIKARPGLIYCDFHAWGKEGPWQQRGGFDQLACSATGFAHEEGLLRLDGRPSLPPTYLLNDYLAAILGTAGIVEALRRRATQGGSYRVHINLSRVAMWVQSLGMFEVDQVAQIPSPAADSLREKVLLKEVDSSGGRTRYLPTQITYSTGSIKPGFAIGSEPTGASRFEFLKH</sequence>
<comment type="similarity">
    <text evidence="1">Belongs to the CoA-transferase III family.</text>
</comment>
<reference evidence="3" key="1">
    <citation type="journal article" date="2015" name="Genome Announc.">
        <title>Draft genome sequence of Talaromyces cellulolyticus strain Y-94, a source of lignocellulosic biomass-degrading enzymes.</title>
        <authorList>
            <person name="Fujii T."/>
            <person name="Koike H."/>
            <person name="Sawayama S."/>
            <person name="Yano S."/>
            <person name="Inoue H."/>
        </authorList>
    </citation>
    <scope>NUCLEOTIDE SEQUENCE [LARGE SCALE GENOMIC DNA]</scope>
    <source>
        <strain evidence="3">Y-94</strain>
    </source>
</reference>